<sequence>MEGVKGMNKKEEVMSALSEWIIRVTDKKGIATPEEIAALPKVAELFLKHYSLSVFPSVKKE</sequence>
<gene>
    <name evidence="1" type="ORF">GCM10007425_29160</name>
</gene>
<accession>A0A917GAI5</accession>
<reference evidence="1" key="1">
    <citation type="journal article" date="2014" name="Int. J. Syst. Evol. Microbiol.">
        <title>Complete genome sequence of Corynebacterium casei LMG S-19264T (=DSM 44701T), isolated from a smear-ripened cheese.</title>
        <authorList>
            <consortium name="US DOE Joint Genome Institute (JGI-PGF)"/>
            <person name="Walter F."/>
            <person name="Albersmeier A."/>
            <person name="Kalinowski J."/>
            <person name="Ruckert C."/>
        </authorList>
    </citation>
    <scope>NUCLEOTIDE SEQUENCE</scope>
    <source>
        <strain evidence="1">CGMCC 1.15760</strain>
    </source>
</reference>
<dbReference type="AlphaFoldDB" id="A0A917GAI5"/>
<comment type="caution">
    <text evidence="1">The sequence shown here is derived from an EMBL/GenBank/DDBJ whole genome shotgun (WGS) entry which is preliminary data.</text>
</comment>
<evidence type="ECO:0000313" key="2">
    <source>
        <dbReference type="Proteomes" id="UP000616608"/>
    </source>
</evidence>
<evidence type="ECO:0000313" key="1">
    <source>
        <dbReference type="EMBL" id="GGG32677.1"/>
    </source>
</evidence>
<dbReference type="Proteomes" id="UP000616608">
    <property type="component" value="Unassembled WGS sequence"/>
</dbReference>
<reference evidence="1" key="2">
    <citation type="submission" date="2020-09" db="EMBL/GenBank/DDBJ databases">
        <authorList>
            <person name="Sun Q."/>
            <person name="Zhou Y."/>
        </authorList>
    </citation>
    <scope>NUCLEOTIDE SEQUENCE</scope>
    <source>
        <strain evidence="1">CGMCC 1.15760</strain>
    </source>
</reference>
<keyword evidence="2" id="KW-1185">Reference proteome</keyword>
<dbReference type="EMBL" id="BMJT01000013">
    <property type="protein sequence ID" value="GGG32677.1"/>
    <property type="molecule type" value="Genomic_DNA"/>
</dbReference>
<protein>
    <submittedName>
        <fullName evidence="1">Uncharacterized protein</fullName>
    </submittedName>
</protein>
<proteinExistence type="predicted"/>
<name>A0A917GAI5_9BACI</name>
<organism evidence="1 2">
    <name type="scientific">Lysinibacillus alkalisoli</name>
    <dbReference type="NCBI Taxonomy" id="1911548"/>
    <lineage>
        <taxon>Bacteria</taxon>
        <taxon>Bacillati</taxon>
        <taxon>Bacillota</taxon>
        <taxon>Bacilli</taxon>
        <taxon>Bacillales</taxon>
        <taxon>Bacillaceae</taxon>
        <taxon>Lysinibacillus</taxon>
    </lineage>
</organism>